<sequence length="565" mass="56952">MVNEPVPSGTANAPPGNTPVPVLYRYTNGAQSWKTWLAGPTVTSSSGLGMAPDMNGDLVYSATAGLYGAYFVVTDYTGDASGHFGDSIQYVNEKGALQTITGATSTWGCSHNTGIAFEAADAAPFASICAEDQGAIWLNTKGQGMSTTGVKISNENTTNGGDGEPMGGMSGSYSALAQFATSTNYIFSWVSRGAIDLSENTWMGTGYTHSLNRTNPRNVAISLFSDKYTKVGAQATSEVGATDGDSQVSWITEGANDCSNAHAATFGANNALVTWEEIEDPICDYIAMGCRGKFAGSKFQQVDSTGAKVGAPLVETDTYVAGDMVTMSDGRICWPYVSMTWDLSQPVAYAGSSATTKQMSFACMSLDGSSGSTTTAASSAAASPATSAAASSVSSAAIEAASSTSSAAAVSSSASAATSAATNAVPTTLVTSARTSTVVPPMSSVPVTSQAATSITSAASPEASTTDEDSGDCDDSGDEDESSAVAIATSSAALATASSVALPSISSAPLPTVSAPANASGIVPPIPSASSTSTGGLDPSTLQELYAWLSAMLSDIEKMLKSGGN</sequence>
<gene>
    <name evidence="2" type="ORF">EV356DRAFT_505373</name>
</gene>
<keyword evidence="3" id="KW-1185">Reference proteome</keyword>
<dbReference type="Proteomes" id="UP000800092">
    <property type="component" value="Unassembled WGS sequence"/>
</dbReference>
<dbReference type="EMBL" id="ML991816">
    <property type="protein sequence ID" value="KAF2232402.1"/>
    <property type="molecule type" value="Genomic_DNA"/>
</dbReference>
<accession>A0A6A6H344</accession>
<feature type="compositionally biased region" description="Low complexity" evidence="1">
    <location>
        <begin position="435"/>
        <end position="464"/>
    </location>
</feature>
<dbReference type="AlphaFoldDB" id="A0A6A6H344"/>
<name>A0A6A6H344_VIRVR</name>
<evidence type="ECO:0000313" key="3">
    <source>
        <dbReference type="Proteomes" id="UP000800092"/>
    </source>
</evidence>
<reference evidence="2" key="1">
    <citation type="journal article" date="2020" name="Stud. Mycol.">
        <title>101 Dothideomycetes genomes: a test case for predicting lifestyles and emergence of pathogens.</title>
        <authorList>
            <person name="Haridas S."/>
            <person name="Albert R."/>
            <person name="Binder M."/>
            <person name="Bloem J."/>
            <person name="Labutti K."/>
            <person name="Salamov A."/>
            <person name="Andreopoulos B."/>
            <person name="Baker S."/>
            <person name="Barry K."/>
            <person name="Bills G."/>
            <person name="Bluhm B."/>
            <person name="Cannon C."/>
            <person name="Castanera R."/>
            <person name="Culley D."/>
            <person name="Daum C."/>
            <person name="Ezra D."/>
            <person name="Gonzalez J."/>
            <person name="Henrissat B."/>
            <person name="Kuo A."/>
            <person name="Liang C."/>
            <person name="Lipzen A."/>
            <person name="Lutzoni F."/>
            <person name="Magnuson J."/>
            <person name="Mondo S."/>
            <person name="Nolan M."/>
            <person name="Ohm R."/>
            <person name="Pangilinan J."/>
            <person name="Park H.-J."/>
            <person name="Ramirez L."/>
            <person name="Alfaro M."/>
            <person name="Sun H."/>
            <person name="Tritt A."/>
            <person name="Yoshinaga Y."/>
            <person name="Zwiers L.-H."/>
            <person name="Turgeon B."/>
            <person name="Goodwin S."/>
            <person name="Spatafora J."/>
            <person name="Crous P."/>
            <person name="Grigoriev I."/>
        </authorList>
    </citation>
    <scope>NUCLEOTIDE SEQUENCE</scope>
    <source>
        <strain evidence="2">Tuck. ex Michener</strain>
    </source>
</reference>
<evidence type="ECO:0000313" key="2">
    <source>
        <dbReference type="EMBL" id="KAF2232402.1"/>
    </source>
</evidence>
<protein>
    <submittedName>
        <fullName evidence="2">Uncharacterized protein</fullName>
    </submittedName>
</protein>
<organism evidence="2 3">
    <name type="scientific">Viridothelium virens</name>
    <name type="common">Speckled blister lichen</name>
    <name type="synonym">Trypethelium virens</name>
    <dbReference type="NCBI Taxonomy" id="1048519"/>
    <lineage>
        <taxon>Eukaryota</taxon>
        <taxon>Fungi</taxon>
        <taxon>Dikarya</taxon>
        <taxon>Ascomycota</taxon>
        <taxon>Pezizomycotina</taxon>
        <taxon>Dothideomycetes</taxon>
        <taxon>Dothideomycetes incertae sedis</taxon>
        <taxon>Trypetheliales</taxon>
        <taxon>Trypetheliaceae</taxon>
        <taxon>Viridothelium</taxon>
    </lineage>
</organism>
<feature type="compositionally biased region" description="Acidic residues" evidence="1">
    <location>
        <begin position="465"/>
        <end position="482"/>
    </location>
</feature>
<proteinExistence type="predicted"/>
<evidence type="ECO:0000256" key="1">
    <source>
        <dbReference type="SAM" id="MobiDB-lite"/>
    </source>
</evidence>
<dbReference type="OrthoDB" id="2890403at2759"/>
<feature type="region of interest" description="Disordered" evidence="1">
    <location>
        <begin position="434"/>
        <end position="484"/>
    </location>
</feature>